<dbReference type="EMBL" id="CM004395">
    <property type="protein sequence ID" value="OAY40166.1"/>
    <property type="molecule type" value="Genomic_DNA"/>
</dbReference>
<sequence>MTQVVHPFNMKLYRFFYSQNVVPFLYPHLMSISIISWK</sequence>
<keyword evidence="1" id="KW-0812">Transmembrane</keyword>
<gene>
    <name evidence="2" type="ORF">MANES_09G001000</name>
</gene>
<feature type="transmembrane region" description="Helical" evidence="1">
    <location>
        <begin position="20"/>
        <end position="37"/>
    </location>
</feature>
<dbReference type="AlphaFoldDB" id="A0A2C9V7W9"/>
<protein>
    <submittedName>
        <fullName evidence="2">Uncharacterized protein</fullName>
    </submittedName>
</protein>
<evidence type="ECO:0000256" key="1">
    <source>
        <dbReference type="SAM" id="Phobius"/>
    </source>
</evidence>
<accession>A0A2C9V7W9</accession>
<keyword evidence="1" id="KW-1133">Transmembrane helix</keyword>
<name>A0A2C9V7W9_MANES</name>
<organism evidence="2">
    <name type="scientific">Manihot esculenta</name>
    <name type="common">Cassava</name>
    <name type="synonym">Jatropha manihot</name>
    <dbReference type="NCBI Taxonomy" id="3983"/>
    <lineage>
        <taxon>Eukaryota</taxon>
        <taxon>Viridiplantae</taxon>
        <taxon>Streptophyta</taxon>
        <taxon>Embryophyta</taxon>
        <taxon>Tracheophyta</taxon>
        <taxon>Spermatophyta</taxon>
        <taxon>Magnoliopsida</taxon>
        <taxon>eudicotyledons</taxon>
        <taxon>Gunneridae</taxon>
        <taxon>Pentapetalae</taxon>
        <taxon>rosids</taxon>
        <taxon>fabids</taxon>
        <taxon>Malpighiales</taxon>
        <taxon>Euphorbiaceae</taxon>
        <taxon>Crotonoideae</taxon>
        <taxon>Manihoteae</taxon>
        <taxon>Manihot</taxon>
    </lineage>
</organism>
<reference evidence="2" key="1">
    <citation type="submission" date="2016-02" db="EMBL/GenBank/DDBJ databases">
        <title>WGS assembly of Manihot esculenta.</title>
        <authorList>
            <person name="Bredeson J.V."/>
            <person name="Prochnik S.E."/>
            <person name="Lyons J.B."/>
            <person name="Schmutz J."/>
            <person name="Grimwood J."/>
            <person name="Vrebalov J."/>
            <person name="Bart R.S."/>
            <person name="Amuge T."/>
            <person name="Ferguson M.E."/>
            <person name="Green R."/>
            <person name="Putnam N."/>
            <person name="Stites J."/>
            <person name="Rounsley S."/>
            <person name="Rokhsar D.S."/>
        </authorList>
    </citation>
    <scope>NUCLEOTIDE SEQUENCE [LARGE SCALE GENOMIC DNA]</scope>
    <source>
        <tissue evidence="2">Leaf</tissue>
    </source>
</reference>
<keyword evidence="1" id="KW-0472">Membrane</keyword>
<evidence type="ECO:0000313" key="2">
    <source>
        <dbReference type="EMBL" id="OAY40166.1"/>
    </source>
</evidence>
<proteinExistence type="predicted"/>